<name>A0A8J6P8F1_9FLAO</name>
<organism evidence="7 8">
    <name type="scientific">Taishania pollutisoli</name>
    <dbReference type="NCBI Taxonomy" id="2766479"/>
    <lineage>
        <taxon>Bacteria</taxon>
        <taxon>Pseudomonadati</taxon>
        <taxon>Bacteroidota</taxon>
        <taxon>Flavobacteriia</taxon>
        <taxon>Flavobacteriales</taxon>
        <taxon>Crocinitomicaceae</taxon>
        <taxon>Taishania</taxon>
    </lineage>
</organism>
<feature type="signal peptide" evidence="3">
    <location>
        <begin position="1"/>
        <end position="19"/>
    </location>
</feature>
<dbReference type="Pfam" id="PF25989">
    <property type="entry name" value="YknX_C"/>
    <property type="match status" value="1"/>
</dbReference>
<comment type="similarity">
    <text evidence="1">Belongs to the membrane fusion protein (MFP) (TC 8.A.1) family.</text>
</comment>
<accession>A0A8J6P8F1</accession>
<dbReference type="EMBL" id="JACVEL010000014">
    <property type="protein sequence ID" value="MBC9813712.1"/>
    <property type="molecule type" value="Genomic_DNA"/>
</dbReference>
<feature type="domain" description="Multidrug resistance protein MdtA-like barrel-sandwich hybrid" evidence="4">
    <location>
        <begin position="59"/>
        <end position="194"/>
    </location>
</feature>
<dbReference type="InterPro" id="IPR058637">
    <property type="entry name" value="YknX-like_C"/>
</dbReference>
<keyword evidence="8" id="KW-1185">Reference proteome</keyword>
<dbReference type="Gene3D" id="2.40.50.100">
    <property type="match status" value="1"/>
</dbReference>
<evidence type="ECO:0000256" key="3">
    <source>
        <dbReference type="SAM" id="SignalP"/>
    </source>
</evidence>
<dbReference type="Pfam" id="PF25944">
    <property type="entry name" value="Beta-barrel_RND"/>
    <property type="match status" value="1"/>
</dbReference>
<sequence length="367" mass="40584">MKSIHLVLVAALLFLIASCGDNNNSGNTGTIKKLPVFKVEKKDTIVSNKFVADIQAKKNIEIHARIAGLMDRVFVNEGQHVKKGQTLFKLSDIELQIELLKAKATLKTTQADLRMAAVELKQMQTLFDKKVIADNELELAKAKYEAAEAKVAYATAEKNAIEQQISFTTIVAPFDGVIDRIPLKEGSLVQNGSLLTTVSELDEIFAYFSIPENIYFQLISDNKLGAHRDIELVLPNGAKYNHKGVLETAEGEIDKYTGSIQFKAKFSNPEGLIKHGTSGKLIISENKPKALIIPQKSVFSIQDKRFVFLVNKDNTVKMKKVVIGGTLEDAYIIDSGLNEHDVIVKEGTQSLRDGEKIQPKKSKSTNQ</sequence>
<feature type="domain" description="YknX-like C-terminal permuted SH3-like" evidence="6">
    <location>
        <begin position="291"/>
        <end position="358"/>
    </location>
</feature>
<dbReference type="PANTHER" id="PTHR30158:SF23">
    <property type="entry name" value="MULTIDRUG RESISTANCE PROTEIN MEXA"/>
    <property type="match status" value="1"/>
</dbReference>
<evidence type="ECO:0000256" key="2">
    <source>
        <dbReference type="SAM" id="Coils"/>
    </source>
</evidence>
<dbReference type="InterPro" id="IPR058626">
    <property type="entry name" value="MdtA-like_b-barrel"/>
</dbReference>
<reference evidence="7" key="1">
    <citation type="submission" date="2020-09" db="EMBL/GenBank/DDBJ databases">
        <title>Taishania pollutisoli gen. nov., sp. nov., Isolated from Tetrabromobisphenol A-Contaminated Soil.</title>
        <authorList>
            <person name="Chen Q."/>
        </authorList>
    </citation>
    <scope>NUCLEOTIDE SEQUENCE</scope>
    <source>
        <strain evidence="7">CZZ-1</strain>
    </source>
</reference>
<keyword evidence="2" id="KW-0175">Coiled coil</keyword>
<dbReference type="PROSITE" id="PS51257">
    <property type="entry name" value="PROKAR_LIPOPROTEIN"/>
    <property type="match status" value="1"/>
</dbReference>
<dbReference type="GO" id="GO:0046677">
    <property type="term" value="P:response to antibiotic"/>
    <property type="evidence" value="ECO:0007669"/>
    <property type="project" value="TreeGrafter"/>
</dbReference>
<dbReference type="Gene3D" id="2.40.420.20">
    <property type="match status" value="1"/>
</dbReference>
<dbReference type="InterPro" id="IPR006143">
    <property type="entry name" value="RND_pump_MFP"/>
</dbReference>
<dbReference type="AlphaFoldDB" id="A0A8J6P8F1"/>
<dbReference type="PANTHER" id="PTHR30158">
    <property type="entry name" value="ACRA/E-RELATED COMPONENT OF DRUG EFFLUX TRANSPORTER"/>
    <property type="match status" value="1"/>
</dbReference>
<dbReference type="Pfam" id="PF25917">
    <property type="entry name" value="BSH_RND"/>
    <property type="match status" value="1"/>
</dbReference>
<feature type="chain" id="PRO_5035288929" evidence="3">
    <location>
        <begin position="20"/>
        <end position="367"/>
    </location>
</feature>
<evidence type="ECO:0000256" key="1">
    <source>
        <dbReference type="ARBA" id="ARBA00009477"/>
    </source>
</evidence>
<dbReference type="GO" id="GO:0022857">
    <property type="term" value="F:transmembrane transporter activity"/>
    <property type="evidence" value="ECO:0007669"/>
    <property type="project" value="InterPro"/>
</dbReference>
<gene>
    <name evidence="7" type="ORF">H9Y05_14645</name>
</gene>
<dbReference type="RefSeq" id="WP_163492845.1">
    <property type="nucleotide sequence ID" value="NZ_JACVEL010000014.1"/>
</dbReference>
<dbReference type="Gene3D" id="2.40.30.170">
    <property type="match status" value="1"/>
</dbReference>
<dbReference type="GO" id="GO:0005886">
    <property type="term" value="C:plasma membrane"/>
    <property type="evidence" value="ECO:0007669"/>
    <property type="project" value="TreeGrafter"/>
</dbReference>
<proteinExistence type="inferred from homology"/>
<dbReference type="GO" id="GO:0030313">
    <property type="term" value="C:cell envelope"/>
    <property type="evidence" value="ECO:0007669"/>
    <property type="project" value="UniProtKB-SubCell"/>
</dbReference>
<dbReference type="InterPro" id="IPR058625">
    <property type="entry name" value="MdtA-like_BSH"/>
</dbReference>
<dbReference type="SUPFAM" id="SSF111369">
    <property type="entry name" value="HlyD-like secretion proteins"/>
    <property type="match status" value="1"/>
</dbReference>
<dbReference type="Proteomes" id="UP000652681">
    <property type="component" value="Unassembled WGS sequence"/>
</dbReference>
<protein>
    <submittedName>
        <fullName evidence="7">Efflux RND transporter periplasmic adaptor subunit</fullName>
    </submittedName>
</protein>
<evidence type="ECO:0000259" key="4">
    <source>
        <dbReference type="Pfam" id="PF25917"/>
    </source>
</evidence>
<evidence type="ECO:0000259" key="5">
    <source>
        <dbReference type="Pfam" id="PF25944"/>
    </source>
</evidence>
<evidence type="ECO:0000259" key="6">
    <source>
        <dbReference type="Pfam" id="PF25989"/>
    </source>
</evidence>
<evidence type="ECO:0000313" key="8">
    <source>
        <dbReference type="Proteomes" id="UP000652681"/>
    </source>
</evidence>
<feature type="domain" description="Multidrug resistance protein MdtA-like beta-barrel" evidence="5">
    <location>
        <begin position="207"/>
        <end position="273"/>
    </location>
</feature>
<comment type="caution">
    <text evidence="7">The sequence shown here is derived from an EMBL/GenBank/DDBJ whole genome shotgun (WGS) entry which is preliminary data.</text>
</comment>
<evidence type="ECO:0000313" key="7">
    <source>
        <dbReference type="EMBL" id="MBC9813712.1"/>
    </source>
</evidence>
<dbReference type="Gene3D" id="1.10.287.470">
    <property type="entry name" value="Helix hairpin bin"/>
    <property type="match status" value="1"/>
</dbReference>
<keyword evidence="3" id="KW-0732">Signal</keyword>
<feature type="coiled-coil region" evidence="2">
    <location>
        <begin position="130"/>
        <end position="164"/>
    </location>
</feature>
<dbReference type="NCBIfam" id="TIGR01730">
    <property type="entry name" value="RND_mfp"/>
    <property type="match status" value="1"/>
</dbReference>